<name>X1SGH9_9ZZZZ</name>
<feature type="non-terminal residue" evidence="1">
    <location>
        <position position="1"/>
    </location>
</feature>
<protein>
    <submittedName>
        <fullName evidence="1">Uncharacterized protein</fullName>
    </submittedName>
</protein>
<reference evidence="1" key="1">
    <citation type="journal article" date="2014" name="Front. Microbiol.">
        <title>High frequency of phylogenetically diverse reductive dehalogenase-homologous genes in deep subseafloor sedimentary metagenomes.</title>
        <authorList>
            <person name="Kawai M."/>
            <person name="Futagami T."/>
            <person name="Toyoda A."/>
            <person name="Takaki Y."/>
            <person name="Nishi S."/>
            <person name="Hori S."/>
            <person name="Arai W."/>
            <person name="Tsubouchi T."/>
            <person name="Morono Y."/>
            <person name="Uchiyama I."/>
            <person name="Ito T."/>
            <person name="Fujiyama A."/>
            <person name="Inagaki F."/>
            <person name="Takami H."/>
        </authorList>
    </citation>
    <scope>NUCLEOTIDE SEQUENCE</scope>
    <source>
        <strain evidence="1">Expedition CK06-06</strain>
    </source>
</reference>
<proteinExistence type="predicted"/>
<evidence type="ECO:0000313" key="1">
    <source>
        <dbReference type="EMBL" id="GAI92068.1"/>
    </source>
</evidence>
<sequence length="35" mass="4035">EAIKAGYTDEALKALADLNELSSYYAKEGWWDKRE</sequence>
<dbReference type="EMBL" id="BARW01017846">
    <property type="protein sequence ID" value="GAI92068.1"/>
    <property type="molecule type" value="Genomic_DNA"/>
</dbReference>
<comment type="caution">
    <text evidence="1">The sequence shown here is derived from an EMBL/GenBank/DDBJ whole genome shotgun (WGS) entry which is preliminary data.</text>
</comment>
<accession>X1SGH9</accession>
<dbReference type="AlphaFoldDB" id="X1SGH9"/>
<organism evidence="1">
    <name type="scientific">marine sediment metagenome</name>
    <dbReference type="NCBI Taxonomy" id="412755"/>
    <lineage>
        <taxon>unclassified sequences</taxon>
        <taxon>metagenomes</taxon>
        <taxon>ecological metagenomes</taxon>
    </lineage>
</organism>
<gene>
    <name evidence="1" type="ORF">S12H4_30713</name>
</gene>